<sequence length="338" mass="39201">MTKPMSNDTPLGVSIIICTYNGKTRLPDTLQHIVLQKIKVPCEIILVDNASTDGSKKLADNWWDTNKKYTPITYQSFSQPKPGKSYAQELGYDKAKYSLLLVCDDDNWLCDTYVQTAFDIMQEHPEIGALGGWCDAVFEDKEPEWFQHYSKYYAVGKQAMTSGDITNTTGYLYGAGMVLRKTHWVALLNHGFQHILSCRKGTALSSGGDTEYCYALQLLGCKIWYDERLYFQHYMTAGRLNLKYLSRLRKAMTYSNFVILAYKDVLTKSVMSKTLRRQRVFVLLKNGLLKNVYRLCLGNYEQKMMSYTYFKKLYYLVFNYKVYLQNVSKTQQWINTYS</sequence>
<gene>
    <name evidence="2" type="ORF">GCM10022271_15790</name>
</gene>
<reference evidence="3" key="1">
    <citation type="journal article" date="2019" name="Int. J. Syst. Evol. Microbiol.">
        <title>The Global Catalogue of Microorganisms (GCM) 10K type strain sequencing project: providing services to taxonomists for standard genome sequencing and annotation.</title>
        <authorList>
            <consortium name="The Broad Institute Genomics Platform"/>
            <consortium name="The Broad Institute Genome Sequencing Center for Infectious Disease"/>
            <person name="Wu L."/>
            <person name="Ma J."/>
        </authorList>
    </citation>
    <scope>NUCLEOTIDE SEQUENCE [LARGE SCALE GENOMIC DNA]</scope>
    <source>
        <strain evidence="3">JCM 17525</strain>
    </source>
</reference>
<feature type="domain" description="Glycosyltransferase 2-like" evidence="1">
    <location>
        <begin position="14"/>
        <end position="171"/>
    </location>
</feature>
<organism evidence="2 3">
    <name type="scientific">Corallibacter vietnamensis</name>
    <dbReference type="NCBI Taxonomy" id="904130"/>
    <lineage>
        <taxon>Bacteria</taxon>
        <taxon>Pseudomonadati</taxon>
        <taxon>Bacteroidota</taxon>
        <taxon>Flavobacteriia</taxon>
        <taxon>Flavobacteriales</taxon>
        <taxon>Flavobacteriaceae</taxon>
        <taxon>Corallibacter</taxon>
    </lineage>
</organism>
<evidence type="ECO:0000313" key="3">
    <source>
        <dbReference type="Proteomes" id="UP001501456"/>
    </source>
</evidence>
<accession>A0ABP7HBS9</accession>
<protein>
    <recommendedName>
        <fullName evidence="1">Glycosyltransferase 2-like domain-containing protein</fullName>
    </recommendedName>
</protein>
<dbReference type="RefSeq" id="WP_344729093.1">
    <property type="nucleotide sequence ID" value="NZ_BAABBI010000001.1"/>
</dbReference>
<dbReference type="PANTHER" id="PTHR43685">
    <property type="entry name" value="GLYCOSYLTRANSFERASE"/>
    <property type="match status" value="1"/>
</dbReference>
<evidence type="ECO:0000313" key="2">
    <source>
        <dbReference type="EMBL" id="GAA3784267.1"/>
    </source>
</evidence>
<dbReference type="Gene3D" id="3.90.550.10">
    <property type="entry name" value="Spore Coat Polysaccharide Biosynthesis Protein SpsA, Chain A"/>
    <property type="match status" value="1"/>
</dbReference>
<dbReference type="EMBL" id="BAABBI010000001">
    <property type="protein sequence ID" value="GAA3784267.1"/>
    <property type="molecule type" value="Genomic_DNA"/>
</dbReference>
<dbReference type="InterPro" id="IPR050834">
    <property type="entry name" value="Glycosyltransf_2"/>
</dbReference>
<dbReference type="SUPFAM" id="SSF53448">
    <property type="entry name" value="Nucleotide-diphospho-sugar transferases"/>
    <property type="match status" value="1"/>
</dbReference>
<evidence type="ECO:0000259" key="1">
    <source>
        <dbReference type="Pfam" id="PF00535"/>
    </source>
</evidence>
<dbReference type="CDD" id="cd00761">
    <property type="entry name" value="Glyco_tranf_GTA_type"/>
    <property type="match status" value="1"/>
</dbReference>
<keyword evidence="3" id="KW-1185">Reference proteome</keyword>
<dbReference type="PANTHER" id="PTHR43685:SF12">
    <property type="entry name" value="GLYCOSYL TRANSFERASE FAMILY 2"/>
    <property type="match status" value="1"/>
</dbReference>
<comment type="caution">
    <text evidence="2">The sequence shown here is derived from an EMBL/GenBank/DDBJ whole genome shotgun (WGS) entry which is preliminary data.</text>
</comment>
<dbReference type="Pfam" id="PF00535">
    <property type="entry name" value="Glycos_transf_2"/>
    <property type="match status" value="1"/>
</dbReference>
<proteinExistence type="predicted"/>
<dbReference type="InterPro" id="IPR029044">
    <property type="entry name" value="Nucleotide-diphossugar_trans"/>
</dbReference>
<dbReference type="InterPro" id="IPR001173">
    <property type="entry name" value="Glyco_trans_2-like"/>
</dbReference>
<dbReference type="Proteomes" id="UP001501456">
    <property type="component" value="Unassembled WGS sequence"/>
</dbReference>
<name>A0ABP7HBS9_9FLAO</name>